<protein>
    <submittedName>
        <fullName evidence="2">Hypothetical_protein</fullName>
    </submittedName>
</protein>
<proteinExistence type="predicted"/>
<dbReference type="EMBL" id="CATOUU010000001">
    <property type="protein sequence ID" value="CAI9912360.1"/>
    <property type="molecule type" value="Genomic_DNA"/>
</dbReference>
<accession>A0AA86N463</accession>
<dbReference type="AlphaFoldDB" id="A0AA86N463"/>
<dbReference type="Proteomes" id="UP001642409">
    <property type="component" value="Unassembled WGS sequence"/>
</dbReference>
<organism evidence="1">
    <name type="scientific">Hexamita inflata</name>
    <dbReference type="NCBI Taxonomy" id="28002"/>
    <lineage>
        <taxon>Eukaryota</taxon>
        <taxon>Metamonada</taxon>
        <taxon>Diplomonadida</taxon>
        <taxon>Hexamitidae</taxon>
        <taxon>Hexamitinae</taxon>
        <taxon>Hexamita</taxon>
    </lineage>
</organism>
<comment type="caution">
    <text evidence="1">The sequence shown here is derived from an EMBL/GenBank/DDBJ whole genome shotgun (WGS) entry which is preliminary data.</text>
</comment>
<reference evidence="2 4" key="2">
    <citation type="submission" date="2024-07" db="EMBL/GenBank/DDBJ databases">
        <authorList>
            <person name="Akdeniz Z."/>
        </authorList>
    </citation>
    <scope>NUCLEOTIDE SEQUENCE [LARGE SCALE GENOMIC DNA]</scope>
</reference>
<evidence type="ECO:0000313" key="4">
    <source>
        <dbReference type="Proteomes" id="UP001642409"/>
    </source>
</evidence>
<evidence type="ECO:0000313" key="3">
    <source>
        <dbReference type="EMBL" id="CAL6076703.1"/>
    </source>
</evidence>
<dbReference type="EMBL" id="CAXDID020000187">
    <property type="protein sequence ID" value="CAL6051352.1"/>
    <property type="molecule type" value="Genomic_DNA"/>
</dbReference>
<gene>
    <name evidence="2" type="ORF">HINF_LOCUS44331</name>
    <name evidence="1" type="ORF">HINF_LOCUS5</name>
    <name evidence="3" type="ORF">HINF_LOCUS57815</name>
</gene>
<dbReference type="EMBL" id="CAXDID020000321">
    <property type="protein sequence ID" value="CAL6076703.1"/>
    <property type="molecule type" value="Genomic_DNA"/>
</dbReference>
<sequence length="137" mass="16277">MLLILYCSLQSFKYQLISWNIKNIVAQQFLDQKGFEPNIYDDSMLSAYNNFNQEGSISQRSVFLILFFILNGQKIAEEIFYISLIIIHSDQKKTKRMFNLLNLRKYIMHIYFISYQVQIALTIECRQHILGKTFVSE</sequence>
<keyword evidence="4" id="KW-1185">Reference proteome</keyword>
<evidence type="ECO:0000313" key="2">
    <source>
        <dbReference type="EMBL" id="CAL6051352.1"/>
    </source>
</evidence>
<evidence type="ECO:0000313" key="1">
    <source>
        <dbReference type="EMBL" id="CAI9912360.1"/>
    </source>
</evidence>
<name>A0AA86N463_9EUKA</name>
<reference evidence="1" key="1">
    <citation type="submission" date="2023-06" db="EMBL/GenBank/DDBJ databases">
        <authorList>
            <person name="Kurt Z."/>
        </authorList>
    </citation>
    <scope>NUCLEOTIDE SEQUENCE</scope>
</reference>